<gene>
    <name evidence="1" type="ORF">F5147DRAFT_719683</name>
</gene>
<evidence type="ECO:0000313" key="1">
    <source>
        <dbReference type="EMBL" id="KAG2094384.1"/>
    </source>
</evidence>
<reference evidence="1" key="1">
    <citation type="journal article" date="2020" name="New Phytol.">
        <title>Comparative genomics reveals dynamic genome evolution in host specialist ectomycorrhizal fungi.</title>
        <authorList>
            <person name="Lofgren L.A."/>
            <person name="Nguyen N.H."/>
            <person name="Vilgalys R."/>
            <person name="Ruytinx J."/>
            <person name="Liao H.L."/>
            <person name="Branco S."/>
            <person name="Kuo A."/>
            <person name="LaButti K."/>
            <person name="Lipzen A."/>
            <person name="Andreopoulos W."/>
            <person name="Pangilinan J."/>
            <person name="Riley R."/>
            <person name="Hundley H."/>
            <person name="Na H."/>
            <person name="Barry K."/>
            <person name="Grigoriev I.V."/>
            <person name="Stajich J.E."/>
            <person name="Kennedy P.G."/>
        </authorList>
    </citation>
    <scope>NUCLEOTIDE SEQUENCE</scope>
    <source>
        <strain evidence="1">FC423</strain>
    </source>
</reference>
<sequence length="63" mass="7364">MIQAYSHVPRPYGTIFTNEIFSSGVLLSDTDFRQFEYHLNVTGLDIHLTFRLSTTVSCFSFRW</sequence>
<accession>A0A9P7EW03</accession>
<name>A0A9P7EW03_9AGAM</name>
<evidence type="ECO:0000313" key="2">
    <source>
        <dbReference type="Proteomes" id="UP000823399"/>
    </source>
</evidence>
<dbReference type="OrthoDB" id="76293at2759"/>
<feature type="non-terminal residue" evidence="1">
    <location>
        <position position="63"/>
    </location>
</feature>
<protein>
    <submittedName>
        <fullName evidence="1">Uncharacterized protein</fullName>
    </submittedName>
</protein>
<dbReference type="RefSeq" id="XP_041287504.1">
    <property type="nucleotide sequence ID" value="XM_041438767.1"/>
</dbReference>
<dbReference type="EMBL" id="JABBWM010000079">
    <property type="protein sequence ID" value="KAG2094384.1"/>
    <property type="molecule type" value="Genomic_DNA"/>
</dbReference>
<proteinExistence type="predicted"/>
<organism evidence="1 2">
    <name type="scientific">Suillus discolor</name>
    <dbReference type="NCBI Taxonomy" id="1912936"/>
    <lineage>
        <taxon>Eukaryota</taxon>
        <taxon>Fungi</taxon>
        <taxon>Dikarya</taxon>
        <taxon>Basidiomycota</taxon>
        <taxon>Agaricomycotina</taxon>
        <taxon>Agaricomycetes</taxon>
        <taxon>Agaricomycetidae</taxon>
        <taxon>Boletales</taxon>
        <taxon>Suillineae</taxon>
        <taxon>Suillaceae</taxon>
        <taxon>Suillus</taxon>
    </lineage>
</organism>
<dbReference type="Proteomes" id="UP000823399">
    <property type="component" value="Unassembled WGS sequence"/>
</dbReference>
<dbReference type="AlphaFoldDB" id="A0A9P7EW03"/>
<dbReference type="GeneID" id="64701026"/>
<keyword evidence="2" id="KW-1185">Reference proteome</keyword>
<comment type="caution">
    <text evidence="1">The sequence shown here is derived from an EMBL/GenBank/DDBJ whole genome shotgun (WGS) entry which is preliminary data.</text>
</comment>